<keyword evidence="8 14" id="KW-0496">Mitochondrion</keyword>
<dbReference type="EMBL" id="FJUX01000001">
    <property type="protein sequence ID" value="CZS88771.1"/>
    <property type="molecule type" value="Genomic_DNA"/>
</dbReference>
<dbReference type="Pfam" id="PF02064">
    <property type="entry name" value="MAS20"/>
    <property type="match status" value="1"/>
</dbReference>
<proteinExistence type="inferred from homology"/>
<dbReference type="GO" id="GO:0006886">
    <property type="term" value="P:intracellular protein transport"/>
    <property type="evidence" value="ECO:0007669"/>
    <property type="project" value="InterPro"/>
</dbReference>
<evidence type="ECO:0000256" key="13">
    <source>
        <dbReference type="ARBA" id="ARBA00080405"/>
    </source>
</evidence>
<sequence length="166" mass="18234">MVQTSTIVATTVGTLATGFVAYAVYFDYKRRNDPQFRKQLKKESKRQAKVAKEEAEAHTTRQRQAIRSAVEEAKEDGFPSDVEEREAYFMQEVARGEGLAGEGTDNVEAALCFYKALKVYPTPADLITIYDKTVPKAVLDILAEMIAADSELNVGPFAGGPGSDMD</sequence>
<dbReference type="GO" id="GO:0016031">
    <property type="term" value="P:tRNA import into mitochondrion"/>
    <property type="evidence" value="ECO:0007669"/>
    <property type="project" value="EnsemblFungi"/>
</dbReference>
<evidence type="ECO:0000256" key="1">
    <source>
        <dbReference type="ARBA" id="ARBA00004572"/>
    </source>
</evidence>
<dbReference type="Proteomes" id="UP000178912">
    <property type="component" value="Unassembled WGS sequence"/>
</dbReference>
<dbReference type="GO" id="GO:0030943">
    <property type="term" value="F:mitochondrion targeting sequence binding"/>
    <property type="evidence" value="ECO:0007669"/>
    <property type="project" value="EnsemblFungi"/>
</dbReference>
<evidence type="ECO:0000313" key="16">
    <source>
        <dbReference type="EMBL" id="CZS88771.1"/>
    </source>
</evidence>
<accession>A0A1E1JSW6</accession>
<dbReference type="PANTHER" id="PTHR12430">
    <property type="entry name" value="MITOCHONDRIAL IMPORT RECEPTOR SUBUNIT TOM20"/>
    <property type="match status" value="1"/>
</dbReference>
<keyword evidence="3" id="KW-0813">Transport</keyword>
<dbReference type="Gene3D" id="1.20.960.10">
    <property type="entry name" value="Mitochondrial outer membrane translocase complex, subunit Tom20 domain"/>
    <property type="match status" value="1"/>
</dbReference>
<keyword evidence="6" id="KW-0653">Protein transport</keyword>
<dbReference type="OrthoDB" id="2154253at2759"/>
<dbReference type="PIRSF" id="PIRSF037707">
    <property type="entry name" value="MAS20_rcpt"/>
    <property type="match status" value="1"/>
</dbReference>
<dbReference type="GO" id="GO:0008320">
    <property type="term" value="F:protein transmembrane transporter activity"/>
    <property type="evidence" value="ECO:0007669"/>
    <property type="project" value="EnsemblFungi"/>
</dbReference>
<organism evidence="16 17">
    <name type="scientific">Rhynchosporium agropyri</name>
    <dbReference type="NCBI Taxonomy" id="914238"/>
    <lineage>
        <taxon>Eukaryota</taxon>
        <taxon>Fungi</taxon>
        <taxon>Dikarya</taxon>
        <taxon>Ascomycota</taxon>
        <taxon>Pezizomycotina</taxon>
        <taxon>Leotiomycetes</taxon>
        <taxon>Helotiales</taxon>
        <taxon>Ploettnerulaceae</taxon>
        <taxon>Rhynchosporium</taxon>
    </lineage>
</organism>
<evidence type="ECO:0000313" key="17">
    <source>
        <dbReference type="Proteomes" id="UP000178912"/>
    </source>
</evidence>
<keyword evidence="7 15" id="KW-1133">Transmembrane helix</keyword>
<evidence type="ECO:0000256" key="6">
    <source>
        <dbReference type="ARBA" id="ARBA00022927"/>
    </source>
</evidence>
<evidence type="ECO:0000256" key="10">
    <source>
        <dbReference type="ARBA" id="ARBA00042705"/>
    </source>
</evidence>
<dbReference type="InterPro" id="IPR002056">
    <property type="entry name" value="MAS20"/>
</dbReference>
<evidence type="ECO:0000256" key="3">
    <source>
        <dbReference type="ARBA" id="ARBA00022448"/>
    </source>
</evidence>
<dbReference type="GO" id="GO:0030150">
    <property type="term" value="P:protein import into mitochondrial matrix"/>
    <property type="evidence" value="ECO:0007669"/>
    <property type="project" value="EnsemblFungi"/>
</dbReference>
<evidence type="ECO:0000256" key="5">
    <source>
        <dbReference type="ARBA" id="ARBA00022787"/>
    </source>
</evidence>
<evidence type="ECO:0000256" key="2">
    <source>
        <dbReference type="ARBA" id="ARBA00005792"/>
    </source>
</evidence>
<dbReference type="AlphaFoldDB" id="A0A1E1JSW6"/>
<evidence type="ECO:0000256" key="8">
    <source>
        <dbReference type="ARBA" id="ARBA00023128"/>
    </source>
</evidence>
<evidence type="ECO:0000256" key="15">
    <source>
        <dbReference type="SAM" id="Phobius"/>
    </source>
</evidence>
<dbReference type="FunFam" id="1.20.960.10:FF:000002">
    <property type="entry name" value="Mitochondrial import receptor subunit TOM20"/>
    <property type="match status" value="1"/>
</dbReference>
<feature type="transmembrane region" description="Helical" evidence="15">
    <location>
        <begin position="6"/>
        <end position="28"/>
    </location>
</feature>
<dbReference type="InterPro" id="IPR023392">
    <property type="entry name" value="Tom20_dom_sf"/>
</dbReference>
<dbReference type="GO" id="GO:0006605">
    <property type="term" value="P:protein targeting"/>
    <property type="evidence" value="ECO:0007669"/>
    <property type="project" value="InterPro"/>
</dbReference>
<comment type="similarity">
    <text evidence="2 14">Belongs to the Tom20 family.</text>
</comment>
<keyword evidence="5 14" id="KW-1000">Mitochondrion outer membrane</keyword>
<keyword evidence="9 14" id="KW-0472">Membrane</keyword>
<gene>
    <name evidence="16" type="ORF">RAG0_00399</name>
</gene>
<dbReference type="PRINTS" id="PR00351">
    <property type="entry name" value="OM20RECEPTOR"/>
</dbReference>
<evidence type="ECO:0000256" key="11">
    <source>
        <dbReference type="ARBA" id="ARBA00068548"/>
    </source>
</evidence>
<dbReference type="GO" id="GO:0045040">
    <property type="term" value="P:protein insertion into mitochondrial outer membrane"/>
    <property type="evidence" value="ECO:0007669"/>
    <property type="project" value="EnsemblFungi"/>
</dbReference>
<dbReference type="SUPFAM" id="SSF47157">
    <property type="entry name" value="Mitochondrial import receptor subunit Tom20"/>
    <property type="match status" value="1"/>
</dbReference>
<comment type="subcellular location">
    <subcellularLocation>
        <location evidence="1">Mitochondrion outer membrane</location>
        <topology evidence="1">Single-pass membrane protein</topology>
    </subcellularLocation>
</comment>
<evidence type="ECO:0000256" key="12">
    <source>
        <dbReference type="ARBA" id="ARBA00073975"/>
    </source>
</evidence>
<keyword evidence="17" id="KW-1185">Reference proteome</keyword>
<protein>
    <recommendedName>
        <fullName evidence="11">Mitochondrial import receptor subunit TOM20</fullName>
    </recommendedName>
    <alternativeName>
        <fullName evidence="10">Mitochondrial 20 kDa outer membrane protein</fullName>
    </alternativeName>
    <alternativeName>
        <fullName evidence="12">Mitochondrial import receptor subunit tom20</fullName>
    </alternativeName>
    <alternativeName>
        <fullName evidence="13">Translocase of outer membrane 20 kDa subunit</fullName>
    </alternativeName>
</protein>
<evidence type="ECO:0000256" key="14">
    <source>
        <dbReference type="PIRNR" id="PIRNR037707"/>
    </source>
</evidence>
<keyword evidence="16" id="KW-0675">Receptor</keyword>
<keyword evidence="4 15" id="KW-0812">Transmembrane</keyword>
<evidence type="ECO:0000256" key="7">
    <source>
        <dbReference type="ARBA" id="ARBA00022989"/>
    </source>
</evidence>
<dbReference type="GO" id="GO:0005742">
    <property type="term" value="C:mitochondrial outer membrane translocase complex"/>
    <property type="evidence" value="ECO:0007669"/>
    <property type="project" value="UniProtKB-UniRule"/>
</dbReference>
<reference evidence="17" key="1">
    <citation type="submission" date="2016-03" db="EMBL/GenBank/DDBJ databases">
        <authorList>
            <person name="Guldener U."/>
        </authorList>
    </citation>
    <scope>NUCLEOTIDE SEQUENCE [LARGE SCALE GENOMIC DNA]</scope>
    <source>
        <strain evidence="17">04CH-RAC-A.6.1</strain>
    </source>
</reference>
<name>A0A1E1JSW6_9HELO</name>
<evidence type="ECO:0000256" key="4">
    <source>
        <dbReference type="ARBA" id="ARBA00022692"/>
    </source>
</evidence>
<dbReference type="NCBIfam" id="TIGR00985">
    <property type="entry name" value="3a0801s04tom"/>
    <property type="match status" value="1"/>
</dbReference>
<evidence type="ECO:0000256" key="9">
    <source>
        <dbReference type="ARBA" id="ARBA00023136"/>
    </source>
</evidence>
<dbReference type="PANTHER" id="PTHR12430:SF0">
    <property type="entry name" value="TRANSLOCASE OF OUTER MITOCHONDRIAL MEMBRANE 20"/>
    <property type="match status" value="1"/>
</dbReference>